<proteinExistence type="predicted"/>
<gene>
    <name evidence="2" type="ORF">SAMN05216175_1214</name>
</gene>
<dbReference type="InterPro" id="IPR012312">
    <property type="entry name" value="Hemerythrin-like"/>
</dbReference>
<accession>A0A1I2VYY9</accession>
<dbReference type="Pfam" id="PF01814">
    <property type="entry name" value="Hemerythrin"/>
    <property type="match status" value="1"/>
</dbReference>
<feature type="domain" description="Hemerythrin-like" evidence="1">
    <location>
        <begin position="3"/>
        <end position="135"/>
    </location>
</feature>
<sequence length="182" mass="20877">MTVVSELHQDHVNLRKLLEILDKKILKLKEGSQPNISLMADVINYIATYAEGYHHPREDKLFAYFHGKNDQLDAVMKECEDAHVNLKGYAHALLETIDGVLHDAVVPMDDFIAKLETFVSNEKAHLDFEEAKVFSLMNETATNADWKKVEKQLPVEADPLFGEKRTEEYKSLYAELMRDINS</sequence>
<dbReference type="PANTHER" id="PTHR39966:SF1">
    <property type="entry name" value="HEMERYTHRIN-LIKE DOMAIN-CONTAINING PROTEIN"/>
    <property type="match status" value="1"/>
</dbReference>
<evidence type="ECO:0000313" key="3">
    <source>
        <dbReference type="Proteomes" id="UP000198623"/>
    </source>
</evidence>
<evidence type="ECO:0000259" key="1">
    <source>
        <dbReference type="Pfam" id="PF01814"/>
    </source>
</evidence>
<dbReference type="PANTHER" id="PTHR39966">
    <property type="entry name" value="BLL2471 PROTEIN-RELATED"/>
    <property type="match status" value="1"/>
</dbReference>
<dbReference type="OrthoDB" id="7349010at2"/>
<dbReference type="GO" id="GO:0005886">
    <property type="term" value="C:plasma membrane"/>
    <property type="evidence" value="ECO:0007669"/>
    <property type="project" value="TreeGrafter"/>
</dbReference>
<keyword evidence="3" id="KW-1185">Reference proteome</keyword>
<evidence type="ECO:0000313" key="2">
    <source>
        <dbReference type="EMBL" id="SFG94428.1"/>
    </source>
</evidence>
<dbReference type="Proteomes" id="UP000198623">
    <property type="component" value="Unassembled WGS sequence"/>
</dbReference>
<name>A0A1I2VYY9_9GAMM</name>
<reference evidence="3" key="1">
    <citation type="submission" date="2016-10" db="EMBL/GenBank/DDBJ databases">
        <authorList>
            <person name="Varghese N."/>
            <person name="Submissions S."/>
        </authorList>
    </citation>
    <scope>NUCLEOTIDE SEQUENCE [LARGE SCALE GENOMIC DNA]</scope>
    <source>
        <strain evidence="3">CGMCC 1.10971</strain>
    </source>
</reference>
<dbReference type="AlphaFoldDB" id="A0A1I2VYY9"/>
<dbReference type="Gene3D" id="1.20.120.520">
    <property type="entry name" value="nmb1532 protein domain like"/>
    <property type="match status" value="1"/>
</dbReference>
<dbReference type="STRING" id="1045558.SAMN05216175_1214"/>
<protein>
    <submittedName>
        <fullName evidence="2">Hemerythrin-like domain-containing protein</fullName>
    </submittedName>
</protein>
<dbReference type="EMBL" id="FOOU01000021">
    <property type="protein sequence ID" value="SFG94428.1"/>
    <property type="molecule type" value="Genomic_DNA"/>
</dbReference>
<dbReference type="RefSeq" id="WP_090730687.1">
    <property type="nucleotide sequence ID" value="NZ_FOOU01000021.1"/>
</dbReference>
<organism evidence="2 3">
    <name type="scientific">Neptunomonas qingdaonensis</name>
    <dbReference type="NCBI Taxonomy" id="1045558"/>
    <lineage>
        <taxon>Bacteria</taxon>
        <taxon>Pseudomonadati</taxon>
        <taxon>Pseudomonadota</taxon>
        <taxon>Gammaproteobacteria</taxon>
        <taxon>Oceanospirillales</taxon>
        <taxon>Oceanospirillaceae</taxon>
        <taxon>Neptunomonas</taxon>
    </lineage>
</organism>